<organism evidence="1 2">
    <name type="scientific">Hygrophoropsis aurantiaca</name>
    <dbReference type="NCBI Taxonomy" id="72124"/>
    <lineage>
        <taxon>Eukaryota</taxon>
        <taxon>Fungi</taxon>
        <taxon>Dikarya</taxon>
        <taxon>Basidiomycota</taxon>
        <taxon>Agaricomycotina</taxon>
        <taxon>Agaricomycetes</taxon>
        <taxon>Agaricomycetidae</taxon>
        <taxon>Boletales</taxon>
        <taxon>Coniophorineae</taxon>
        <taxon>Hygrophoropsidaceae</taxon>
        <taxon>Hygrophoropsis</taxon>
    </lineage>
</organism>
<keyword evidence="2" id="KW-1185">Reference proteome</keyword>
<sequence length="258" mass="28758">MAEIATKQTQTPQPGTDPYDVNFCFQVRELENARVKLTPFIPSIHAEPFYQGSSPEIYRFLPFGPYPDAQSFVKDFIETRVHPDPAIIIYSIFDKTRPAPPSSFPSSDSSAIPYALAGVIGYLNARPTNLSIEIGFVMILPAFQRTHITTNAVGLLMLYALDLPSEGGLGLRRLQWQANDRNAASVGAARRMGFKPEAVLRWDRIVPGGRGKEHNGLPAREGDPFPGTHARDSAMLSLCWDDWKTERSRVLAIMDRRV</sequence>
<accession>A0ACB8AR43</accession>
<proteinExistence type="predicted"/>
<reference evidence="1" key="1">
    <citation type="journal article" date="2021" name="New Phytol.">
        <title>Evolutionary innovations through gain and loss of genes in the ectomycorrhizal Boletales.</title>
        <authorList>
            <person name="Wu G."/>
            <person name="Miyauchi S."/>
            <person name="Morin E."/>
            <person name="Kuo A."/>
            <person name="Drula E."/>
            <person name="Varga T."/>
            <person name="Kohler A."/>
            <person name="Feng B."/>
            <person name="Cao Y."/>
            <person name="Lipzen A."/>
            <person name="Daum C."/>
            <person name="Hundley H."/>
            <person name="Pangilinan J."/>
            <person name="Johnson J."/>
            <person name="Barry K."/>
            <person name="LaButti K."/>
            <person name="Ng V."/>
            <person name="Ahrendt S."/>
            <person name="Min B."/>
            <person name="Choi I.G."/>
            <person name="Park H."/>
            <person name="Plett J.M."/>
            <person name="Magnuson J."/>
            <person name="Spatafora J.W."/>
            <person name="Nagy L.G."/>
            <person name="Henrissat B."/>
            <person name="Grigoriev I.V."/>
            <person name="Yang Z.L."/>
            <person name="Xu J."/>
            <person name="Martin F.M."/>
        </authorList>
    </citation>
    <scope>NUCLEOTIDE SEQUENCE</scope>
    <source>
        <strain evidence="1">ATCC 28755</strain>
    </source>
</reference>
<evidence type="ECO:0000313" key="2">
    <source>
        <dbReference type="Proteomes" id="UP000790377"/>
    </source>
</evidence>
<protein>
    <submittedName>
        <fullName evidence="1">Uncharacterized protein</fullName>
    </submittedName>
</protein>
<dbReference type="EMBL" id="MU267596">
    <property type="protein sequence ID" value="KAH7915772.1"/>
    <property type="molecule type" value="Genomic_DNA"/>
</dbReference>
<gene>
    <name evidence="1" type="ORF">BJ138DRAFT_1122298</name>
</gene>
<comment type="caution">
    <text evidence="1">The sequence shown here is derived from an EMBL/GenBank/DDBJ whole genome shotgun (WGS) entry which is preliminary data.</text>
</comment>
<dbReference type="Proteomes" id="UP000790377">
    <property type="component" value="Unassembled WGS sequence"/>
</dbReference>
<name>A0ACB8AR43_9AGAM</name>
<evidence type="ECO:0000313" key="1">
    <source>
        <dbReference type="EMBL" id="KAH7915772.1"/>
    </source>
</evidence>